<accession>A0A9D9IAY6</accession>
<dbReference type="Proteomes" id="UP000810292">
    <property type="component" value="Unassembled WGS sequence"/>
</dbReference>
<feature type="transmembrane region" description="Helical" evidence="1">
    <location>
        <begin position="141"/>
        <end position="160"/>
    </location>
</feature>
<evidence type="ECO:0000256" key="1">
    <source>
        <dbReference type="SAM" id="Phobius"/>
    </source>
</evidence>
<proteinExistence type="predicted"/>
<comment type="caution">
    <text evidence="2">The sequence shown here is derived from an EMBL/GenBank/DDBJ whole genome shotgun (WGS) entry which is preliminary data.</text>
</comment>
<organism evidence="2 3">
    <name type="scientific">Candidatus Ornithospirochaeta stercoravium</name>
    <dbReference type="NCBI Taxonomy" id="2840897"/>
    <lineage>
        <taxon>Bacteria</taxon>
        <taxon>Pseudomonadati</taxon>
        <taxon>Spirochaetota</taxon>
        <taxon>Spirochaetia</taxon>
        <taxon>Spirochaetales</taxon>
        <taxon>Spirochaetaceae</taxon>
        <taxon>Spirochaetaceae incertae sedis</taxon>
        <taxon>Candidatus Ornithospirochaeta</taxon>
    </lineage>
</organism>
<dbReference type="AlphaFoldDB" id="A0A9D9IAY6"/>
<name>A0A9D9IAY6_9SPIO</name>
<dbReference type="EMBL" id="JADIMF010000061">
    <property type="protein sequence ID" value="MBO8468906.1"/>
    <property type="molecule type" value="Genomic_DNA"/>
</dbReference>
<feature type="transmembrane region" description="Helical" evidence="1">
    <location>
        <begin position="77"/>
        <end position="97"/>
    </location>
</feature>
<keyword evidence="1" id="KW-0472">Membrane</keyword>
<feature type="transmembrane region" description="Helical" evidence="1">
    <location>
        <begin position="166"/>
        <end position="192"/>
    </location>
</feature>
<reference evidence="2" key="2">
    <citation type="journal article" date="2021" name="PeerJ">
        <title>Extensive microbial diversity within the chicken gut microbiome revealed by metagenomics and culture.</title>
        <authorList>
            <person name="Gilroy R."/>
            <person name="Ravi A."/>
            <person name="Getino M."/>
            <person name="Pursley I."/>
            <person name="Horton D.L."/>
            <person name="Alikhan N.F."/>
            <person name="Baker D."/>
            <person name="Gharbi K."/>
            <person name="Hall N."/>
            <person name="Watson M."/>
            <person name="Adriaenssens E.M."/>
            <person name="Foster-Nyarko E."/>
            <person name="Jarju S."/>
            <person name="Secka A."/>
            <person name="Antonio M."/>
            <person name="Oren A."/>
            <person name="Chaudhuri R.R."/>
            <person name="La Ragione R."/>
            <person name="Hildebrand F."/>
            <person name="Pallen M.J."/>
        </authorList>
    </citation>
    <scope>NUCLEOTIDE SEQUENCE</scope>
    <source>
        <strain evidence="2">14700</strain>
    </source>
</reference>
<keyword evidence="1" id="KW-0812">Transmembrane</keyword>
<evidence type="ECO:0008006" key="4">
    <source>
        <dbReference type="Google" id="ProtNLM"/>
    </source>
</evidence>
<reference evidence="2" key="1">
    <citation type="submission" date="2020-10" db="EMBL/GenBank/DDBJ databases">
        <authorList>
            <person name="Gilroy R."/>
        </authorList>
    </citation>
    <scope>NUCLEOTIDE SEQUENCE</scope>
    <source>
        <strain evidence="2">14700</strain>
    </source>
</reference>
<keyword evidence="1" id="KW-1133">Transmembrane helix</keyword>
<evidence type="ECO:0000313" key="2">
    <source>
        <dbReference type="EMBL" id="MBO8468906.1"/>
    </source>
</evidence>
<evidence type="ECO:0000313" key="3">
    <source>
        <dbReference type="Proteomes" id="UP000810292"/>
    </source>
</evidence>
<feature type="transmembrane region" description="Helical" evidence="1">
    <location>
        <begin position="239"/>
        <end position="264"/>
    </location>
</feature>
<protein>
    <recommendedName>
        <fullName evidence="4">DUF2232 domain-containing protein</fullName>
    </recommendedName>
</protein>
<gene>
    <name evidence="2" type="ORF">IAA72_03880</name>
</gene>
<sequence>MADGKRRAIIEGLVLVVISTLLARVGVAQLIFIAPLLLFAVSHGRKNAILLIVLEFLLLTAINLAMSEGLPSTKEEWALFLIVLYIPLSLSAAGITWLVTSGMGLMKRLFVSLLLPAIFLGAISAFIVTDRALSSLLFEEFRNAFAVMLGPVFGELFPSIDMDVLSYIVIVGILSFLMPVLFCGVCASAFIYETAKHSRESEWEEAVMRFSFPSDAVWGFIISWALVLLLRFVSVPVAVPVIVLNAAGVWTVIYAIQGFSIVYARVRKHSSNVRSMTVLIVLLLLGTVVPGINFIVLFGLPLLGVLGNFFDLKKLGVENEDHS</sequence>
<feature type="transmembrane region" description="Helical" evidence="1">
    <location>
        <begin position="276"/>
        <end position="303"/>
    </location>
</feature>
<feature type="transmembrane region" description="Helical" evidence="1">
    <location>
        <begin position="12"/>
        <end position="41"/>
    </location>
</feature>
<feature type="transmembrane region" description="Helical" evidence="1">
    <location>
        <begin position="47"/>
        <end position="65"/>
    </location>
</feature>
<feature type="transmembrane region" description="Helical" evidence="1">
    <location>
        <begin position="109"/>
        <end position="129"/>
    </location>
</feature>
<feature type="transmembrane region" description="Helical" evidence="1">
    <location>
        <begin position="212"/>
        <end position="233"/>
    </location>
</feature>